<name>F1CZL3_FLAVE</name>
<evidence type="ECO:0000256" key="10">
    <source>
        <dbReference type="SAM" id="Phobius"/>
    </source>
</evidence>
<evidence type="ECO:0000256" key="4">
    <source>
        <dbReference type="ARBA" id="ARBA00022692"/>
    </source>
</evidence>
<keyword evidence="8 11" id="KW-0675">Receptor</keyword>
<dbReference type="GO" id="GO:0000750">
    <property type="term" value="P:pheromone-dependent signal transduction involved in conjugation with cellular fusion"/>
    <property type="evidence" value="ECO:0007669"/>
    <property type="project" value="TreeGrafter"/>
</dbReference>
<feature type="transmembrane region" description="Helical" evidence="10">
    <location>
        <begin position="165"/>
        <end position="184"/>
    </location>
</feature>
<dbReference type="PRINTS" id="PR00899">
    <property type="entry name" value="GPCRSTE3"/>
</dbReference>
<evidence type="ECO:0000256" key="5">
    <source>
        <dbReference type="ARBA" id="ARBA00022989"/>
    </source>
</evidence>
<feature type="transmembrane region" description="Helical" evidence="10">
    <location>
        <begin position="271"/>
        <end position="289"/>
    </location>
</feature>
<keyword evidence="4 10" id="KW-0812">Transmembrane</keyword>
<evidence type="ECO:0000256" key="8">
    <source>
        <dbReference type="ARBA" id="ARBA00023170"/>
    </source>
</evidence>
<comment type="subcellular location">
    <subcellularLocation>
        <location evidence="1">Membrane</location>
        <topology evidence="1">Multi-pass membrane protein</topology>
    </subcellularLocation>
</comment>
<evidence type="ECO:0000256" key="3">
    <source>
        <dbReference type="ARBA" id="ARBA00022507"/>
    </source>
</evidence>
<dbReference type="PRINTS" id="PR00900">
    <property type="entry name" value="PHEROMONEAR"/>
</dbReference>
<evidence type="ECO:0000256" key="1">
    <source>
        <dbReference type="ARBA" id="ARBA00004141"/>
    </source>
</evidence>
<dbReference type="EMBL" id="HQ630595">
    <property type="protein sequence ID" value="ADX23542.1"/>
    <property type="molecule type" value="Genomic_DNA"/>
</dbReference>
<feature type="transmembrane region" description="Helical" evidence="10">
    <location>
        <begin position="73"/>
        <end position="92"/>
    </location>
</feature>
<feature type="transmembrane region" description="Helical" evidence="10">
    <location>
        <begin position="32"/>
        <end position="53"/>
    </location>
</feature>
<keyword evidence="9" id="KW-0807">Transducer</keyword>
<protein>
    <submittedName>
        <fullName evidence="11">Putative pheromone receptor</fullName>
    </submittedName>
</protein>
<comment type="similarity">
    <text evidence="2">Belongs to the G-protein coupled receptor 4 family.</text>
</comment>
<evidence type="ECO:0000313" key="11">
    <source>
        <dbReference type="EMBL" id="ADX23542.1"/>
    </source>
</evidence>
<dbReference type="PANTHER" id="PTHR28097">
    <property type="entry name" value="PHEROMONE A FACTOR RECEPTOR"/>
    <property type="match status" value="1"/>
</dbReference>
<dbReference type="CDD" id="cd14966">
    <property type="entry name" value="7tmD_STE3"/>
    <property type="match status" value="1"/>
</dbReference>
<reference evidence="11" key="1">
    <citation type="submission" date="2010-11" db="EMBL/GenBank/DDBJ databases">
        <title>Mating type genes in the edible mushroom Flammulina velutipes.</title>
        <authorList>
            <person name="van Peer A.F."/>
            <person name="Park S.-Y."/>
            <person name="Shin P.-G."/>
            <person name="Jang K.-Y."/>
            <person name="Yoo Y.-B."/>
            <person name="Park Y.-J."/>
            <person name="Lee B.-M."/>
            <person name="Kong W.-S."/>
        </authorList>
    </citation>
    <scope>NUCLEOTIDE SEQUENCE</scope>
    <source>
        <strain evidence="11">KACC 42780</strain>
    </source>
</reference>
<evidence type="ECO:0000256" key="9">
    <source>
        <dbReference type="ARBA" id="ARBA00023224"/>
    </source>
</evidence>
<evidence type="ECO:0000256" key="6">
    <source>
        <dbReference type="ARBA" id="ARBA00023040"/>
    </source>
</evidence>
<dbReference type="InterPro" id="IPR001546">
    <property type="entry name" value="GPCR_Pheromne_A_rcpt"/>
</dbReference>
<keyword evidence="5 10" id="KW-1133">Transmembrane helix</keyword>
<keyword evidence="6" id="KW-0297">G-protein coupled receptor</keyword>
<dbReference type="AlphaFoldDB" id="F1CZL3"/>
<keyword evidence="7 10" id="KW-0472">Membrane</keyword>
<evidence type="ECO:0000256" key="2">
    <source>
        <dbReference type="ARBA" id="ARBA00011085"/>
    </source>
</evidence>
<gene>
    <name evidence="11" type="primary">STE3.s4</name>
</gene>
<feature type="transmembrane region" description="Helical" evidence="10">
    <location>
        <begin position="205"/>
        <end position="228"/>
    </location>
</feature>
<dbReference type="GO" id="GO:0004933">
    <property type="term" value="F:mating-type a-factor pheromone receptor activity"/>
    <property type="evidence" value="ECO:0007669"/>
    <property type="project" value="InterPro"/>
</dbReference>
<dbReference type="Pfam" id="PF02076">
    <property type="entry name" value="STE3"/>
    <property type="match status" value="1"/>
</dbReference>
<organism evidence="11">
    <name type="scientific">Flammulina velutipes</name>
    <name type="common">Agaricus velutipes</name>
    <dbReference type="NCBI Taxonomy" id="38945"/>
    <lineage>
        <taxon>Eukaryota</taxon>
        <taxon>Fungi</taxon>
        <taxon>Dikarya</taxon>
        <taxon>Basidiomycota</taxon>
        <taxon>Agaricomycotina</taxon>
        <taxon>Agaricomycetes</taxon>
        <taxon>Agaricomycetidae</taxon>
        <taxon>Agaricales</taxon>
        <taxon>Marasmiineae</taxon>
        <taxon>Physalacriaceae</taxon>
        <taxon>Flammulina</taxon>
    </lineage>
</organism>
<feature type="transmembrane region" description="Helical" evidence="10">
    <location>
        <begin position="112"/>
        <end position="133"/>
    </location>
</feature>
<sequence length="405" mass="46084">MSPSNIIFSVFSCLGFLACMIPLPWHLQAWNVGTCALMLWAGLACLSYFINAILWNDNFLNVAPIWCDISTRFIIALNIAIPLCSLCINRRLYHIATVERVNIVSKDRRREVIGDIFICLGIPLLHVALAIVYQGNRFNIYENYGCTPALYNTWVMLVLHNVPPILVGCVSFVYCTLSIIAFKAHQSAFTDIIQQTRAGLNRNRYFRLMAIAAADIAFTVPVCSWILYLNATSPLMPYTNWEVVHADFWFVYLIPASLWQSNYRVRVLFELARWLMPFTAFLFFALFGVTQQARSNYRQALSTIFESVASRLRLSNSSSETTYTIRYVCSISKASRHFLRISSFSAGGSLLPRWRSQSQAPRKPSYISFDDVSMTCSPPLRPISMGVASFKDMYGTPSDRNQHRI</sequence>
<dbReference type="GO" id="GO:0005886">
    <property type="term" value="C:plasma membrane"/>
    <property type="evidence" value="ECO:0007669"/>
    <property type="project" value="TreeGrafter"/>
</dbReference>
<keyword evidence="3" id="KW-0589">Pheromone response</keyword>
<dbReference type="PANTHER" id="PTHR28097:SF1">
    <property type="entry name" value="PHEROMONE A FACTOR RECEPTOR"/>
    <property type="match status" value="1"/>
</dbReference>
<feature type="transmembrane region" description="Helical" evidence="10">
    <location>
        <begin position="6"/>
        <end position="25"/>
    </location>
</feature>
<evidence type="ECO:0000256" key="7">
    <source>
        <dbReference type="ARBA" id="ARBA00023136"/>
    </source>
</evidence>
<accession>F1CZL3</accession>
<proteinExistence type="inferred from homology"/>
<dbReference type="InterPro" id="IPR001499">
    <property type="entry name" value="GPCR_STE3"/>
</dbReference>